<sequence>MKETTRGTETAIVYDHQKHHHRGLIRELMIEGIVTDMATMADMATGTDMALTDDVVIDRVVTDMVMVVTDKEMVAKRRGVTKISRFRANIIVVLIGNACHRATGACFECGEVGHLAKDCKKGSTSSEGKRFVDSFIPLKRSKEGKRFGFVHFINVFSVGAIYARAPLNRNKIDEKKNVESFRGGVWVRWDLCSHPAKCLDDECLNSNDLSNSLLGRVKEFASLSNLKTVLTNEGFVDISLKQASIEFNPDDRVVWVEVEGVPFKFWSENTFKRLVAKCRELLDVDDQEERCFHSKRLCLYTKFHMNIFENFKMIFHGKVFWVRAKEVPGWVPELLEESHEEDQSDDGFMKCDNKAQYAGSSGDNSDMAEVPETNFDESIGPKVNLSDDPFGIYSLLNKKRKENNENVNEEDQSLKYPPGFTPDTEENDRNVNGDKSQKCNTEEVLAGRNEDSTNRVLRGMLLNLFALGGLKKSEVSCTGGSFLCLMEEVVKKAARWFRQQRSDRFGLIFNAQGADEFNSFIANAGLEEVPLGGSVFTWCHKSATKMSKLDRFLISENLFITCPHITATTLERYLSDHRPILLRESSKTMGWFRFDFFIIGLNWRVLITLLWILGKPPLVMRQMVAIILVALDSGNPDAIYGLVTLDQLDLILNSQFCKGLKQGDPLSPFLFILIMESLHLSFQRVVDAGLFMGIKLSHSVNLSHMFYADDAVFVGQWSDGNINTLIHVLDCFYRASGLKMNMSKSKILGVHVEGGKVKHAASKLGCLTLNTPFSYLGSKVGGSMSRVQAWNHFFNGHEVGSNKAACVKWNSVLTAKDSGGLGVSSLYALNRGYAHGWDNGDMASFWNDNWSGGGVLKDFLRRKGLGVSRKGALDAPWNGNVIDENASFKASSSRLSGVVYVPIKVEMSLHGKSRWMFFQRGLIFLGEGVTLMVIVRDLPVIDMAELVRLQIYMKLNNTWAWVSPGPERQLDVVAGAPEAAEDAHVADEGALGVPAPVQAPQPLPPVAGPARTMAQRLARVEEDVHEIRGALGEQREILDSMAPRYKEIDEVGEVSIIWNPMCDSPHTVSTIKLPILKKGEYDIWAIKMEHYLAHTDYPIWEVIQKGNGPVSVTTDTDGKITKQSFTKLQMQKTYGKLSNLDLVAMMEYKEKMAEEHKDNGKPVMVKCVDWTDLQRMSKRRILLLWHYGNSVQTLIYDGYVTYDGLHAVPLHDGFYMPSGPDVEIDDSKVYFHNRKCLVNNSLDDAPIIEEYGSQNSEEDCVSIPLKK</sequence>
<keyword evidence="1" id="KW-0862">Zinc</keyword>
<keyword evidence="1" id="KW-0863">Zinc-finger</keyword>
<feature type="region of interest" description="Disordered" evidence="2">
    <location>
        <begin position="402"/>
        <end position="436"/>
    </location>
</feature>
<evidence type="ECO:0000256" key="2">
    <source>
        <dbReference type="SAM" id="MobiDB-lite"/>
    </source>
</evidence>
<dbReference type="SMART" id="SM00343">
    <property type="entry name" value="ZnF_C2HC"/>
    <property type="match status" value="1"/>
</dbReference>
<dbReference type="InterPro" id="IPR036691">
    <property type="entry name" value="Endo/exonu/phosph_ase_sf"/>
</dbReference>
<name>A0ABQ5A7T6_9ASTR</name>
<dbReference type="Pfam" id="PF00098">
    <property type="entry name" value="zf-CCHC"/>
    <property type="match status" value="1"/>
</dbReference>
<feature type="domain" description="CCHC-type" evidence="3">
    <location>
        <begin position="106"/>
        <end position="121"/>
    </location>
</feature>
<dbReference type="Pfam" id="PF00078">
    <property type="entry name" value="RVT_1"/>
    <property type="match status" value="1"/>
</dbReference>
<dbReference type="PANTHER" id="PTHR33710">
    <property type="entry name" value="BNAC02G09200D PROTEIN"/>
    <property type="match status" value="1"/>
</dbReference>
<evidence type="ECO:0000256" key="1">
    <source>
        <dbReference type="PROSITE-ProRule" id="PRU00047"/>
    </source>
</evidence>
<keyword evidence="5" id="KW-1185">Reference proteome</keyword>
<protein>
    <submittedName>
        <fullName evidence="4">RNA-directed DNA polymerase, eukaryota</fullName>
    </submittedName>
</protein>
<dbReference type="GO" id="GO:0003964">
    <property type="term" value="F:RNA-directed DNA polymerase activity"/>
    <property type="evidence" value="ECO:0007669"/>
    <property type="project" value="UniProtKB-KW"/>
</dbReference>
<dbReference type="Gene3D" id="3.60.10.10">
    <property type="entry name" value="Endonuclease/exonuclease/phosphatase"/>
    <property type="match status" value="1"/>
</dbReference>
<keyword evidence="4" id="KW-0808">Transferase</keyword>
<keyword evidence="1" id="KW-0479">Metal-binding</keyword>
<organism evidence="4 5">
    <name type="scientific">Tanacetum coccineum</name>
    <dbReference type="NCBI Taxonomy" id="301880"/>
    <lineage>
        <taxon>Eukaryota</taxon>
        <taxon>Viridiplantae</taxon>
        <taxon>Streptophyta</taxon>
        <taxon>Embryophyta</taxon>
        <taxon>Tracheophyta</taxon>
        <taxon>Spermatophyta</taxon>
        <taxon>Magnoliopsida</taxon>
        <taxon>eudicotyledons</taxon>
        <taxon>Gunneridae</taxon>
        <taxon>Pentapetalae</taxon>
        <taxon>asterids</taxon>
        <taxon>campanulids</taxon>
        <taxon>Asterales</taxon>
        <taxon>Asteraceae</taxon>
        <taxon>Asteroideae</taxon>
        <taxon>Anthemideae</taxon>
        <taxon>Anthemidinae</taxon>
        <taxon>Tanacetum</taxon>
    </lineage>
</organism>
<comment type="caution">
    <text evidence="4">The sequence shown here is derived from an EMBL/GenBank/DDBJ whole genome shotgun (WGS) entry which is preliminary data.</text>
</comment>
<gene>
    <name evidence="4" type="ORF">Tco_0804609</name>
</gene>
<dbReference type="InterPro" id="IPR000477">
    <property type="entry name" value="RT_dom"/>
</dbReference>
<dbReference type="Gene3D" id="4.10.60.10">
    <property type="entry name" value="Zinc finger, CCHC-type"/>
    <property type="match status" value="1"/>
</dbReference>
<feature type="region of interest" description="Disordered" evidence="2">
    <location>
        <begin position="352"/>
        <end position="382"/>
    </location>
</feature>
<dbReference type="SUPFAM" id="SSF56219">
    <property type="entry name" value="DNase I-like"/>
    <property type="match status" value="1"/>
</dbReference>
<dbReference type="Proteomes" id="UP001151760">
    <property type="component" value="Unassembled WGS sequence"/>
</dbReference>
<proteinExistence type="predicted"/>
<reference evidence="4" key="2">
    <citation type="submission" date="2022-01" db="EMBL/GenBank/DDBJ databases">
        <authorList>
            <person name="Yamashiro T."/>
            <person name="Shiraishi A."/>
            <person name="Satake H."/>
            <person name="Nakayama K."/>
        </authorList>
    </citation>
    <scope>NUCLEOTIDE SEQUENCE</scope>
</reference>
<dbReference type="PANTHER" id="PTHR33710:SF64">
    <property type="entry name" value="ENDONUCLEASE_EXONUCLEASE_PHOSPHATASE DOMAIN-CONTAINING PROTEIN"/>
    <property type="match status" value="1"/>
</dbReference>
<evidence type="ECO:0000259" key="3">
    <source>
        <dbReference type="PROSITE" id="PS50158"/>
    </source>
</evidence>
<accession>A0ABQ5A7T6</accession>
<dbReference type="InterPro" id="IPR001878">
    <property type="entry name" value="Znf_CCHC"/>
</dbReference>
<evidence type="ECO:0000313" key="4">
    <source>
        <dbReference type="EMBL" id="GJS97641.1"/>
    </source>
</evidence>
<dbReference type="PROSITE" id="PS50158">
    <property type="entry name" value="ZF_CCHC"/>
    <property type="match status" value="1"/>
</dbReference>
<feature type="compositionally biased region" description="Basic and acidic residues" evidence="2">
    <location>
        <begin position="427"/>
        <end position="436"/>
    </location>
</feature>
<keyword evidence="4" id="KW-0695">RNA-directed DNA polymerase</keyword>
<keyword evidence="4" id="KW-0548">Nucleotidyltransferase</keyword>
<reference evidence="4" key="1">
    <citation type="journal article" date="2022" name="Int. J. Mol. Sci.">
        <title>Draft Genome of Tanacetum Coccineum: Genomic Comparison of Closely Related Tanacetum-Family Plants.</title>
        <authorList>
            <person name="Yamashiro T."/>
            <person name="Shiraishi A."/>
            <person name="Nakayama K."/>
            <person name="Satake H."/>
        </authorList>
    </citation>
    <scope>NUCLEOTIDE SEQUENCE</scope>
</reference>
<dbReference type="SUPFAM" id="SSF57756">
    <property type="entry name" value="Retrovirus zinc finger-like domains"/>
    <property type="match status" value="1"/>
</dbReference>
<dbReference type="EMBL" id="BQNB010011980">
    <property type="protein sequence ID" value="GJS97641.1"/>
    <property type="molecule type" value="Genomic_DNA"/>
</dbReference>
<evidence type="ECO:0000313" key="5">
    <source>
        <dbReference type="Proteomes" id="UP001151760"/>
    </source>
</evidence>
<dbReference type="InterPro" id="IPR036875">
    <property type="entry name" value="Znf_CCHC_sf"/>
</dbReference>